<dbReference type="InterPro" id="IPR015813">
    <property type="entry name" value="Pyrv/PenolPyrv_kinase-like_dom"/>
</dbReference>
<comment type="caution">
    <text evidence="16">The sequence shown here is derived from an EMBL/GenBank/DDBJ whole genome shotgun (WGS) entry which is preliminary data.</text>
</comment>
<accession>A0A512E0X7</accession>
<dbReference type="GO" id="GO:0016301">
    <property type="term" value="F:kinase activity"/>
    <property type="evidence" value="ECO:0007669"/>
    <property type="project" value="UniProtKB-KW"/>
</dbReference>
<evidence type="ECO:0000256" key="9">
    <source>
        <dbReference type="ARBA" id="ARBA00022842"/>
    </source>
</evidence>
<dbReference type="SUPFAM" id="SSF51621">
    <property type="entry name" value="Phosphoenolpyruvate/pyruvate domain"/>
    <property type="match status" value="1"/>
</dbReference>
<keyword evidence="5" id="KW-0479">Metal-binding</keyword>
<evidence type="ECO:0000256" key="8">
    <source>
        <dbReference type="ARBA" id="ARBA00022840"/>
    </source>
</evidence>
<feature type="domain" description="Pyruvate kinase C-terminal" evidence="15">
    <location>
        <begin position="371"/>
        <end position="485"/>
    </location>
</feature>
<dbReference type="SUPFAM" id="SSF50800">
    <property type="entry name" value="PK beta-barrel domain-like"/>
    <property type="match status" value="1"/>
</dbReference>
<comment type="catalytic activity">
    <reaction evidence="13">
        <text>pyruvate + ATP = phosphoenolpyruvate + ADP + H(+)</text>
        <dbReference type="Rhea" id="RHEA:18157"/>
        <dbReference type="ChEBI" id="CHEBI:15361"/>
        <dbReference type="ChEBI" id="CHEBI:15378"/>
        <dbReference type="ChEBI" id="CHEBI:30616"/>
        <dbReference type="ChEBI" id="CHEBI:58702"/>
        <dbReference type="ChEBI" id="CHEBI:456216"/>
        <dbReference type="EC" id="2.7.1.40"/>
    </reaction>
</comment>
<evidence type="ECO:0000256" key="4">
    <source>
        <dbReference type="ARBA" id="ARBA00022679"/>
    </source>
</evidence>
<dbReference type="AlphaFoldDB" id="A0A512E0X7"/>
<dbReference type="Pfam" id="PF02887">
    <property type="entry name" value="PK_C"/>
    <property type="match status" value="1"/>
</dbReference>
<dbReference type="EMBL" id="BJYZ01000040">
    <property type="protein sequence ID" value="GEO42383.1"/>
    <property type="molecule type" value="Genomic_DNA"/>
</dbReference>
<dbReference type="SUPFAM" id="SSF52935">
    <property type="entry name" value="PK C-terminal domain-like"/>
    <property type="match status" value="1"/>
</dbReference>
<dbReference type="NCBIfam" id="NF004491">
    <property type="entry name" value="PRK05826.1"/>
    <property type="match status" value="1"/>
</dbReference>
<dbReference type="Proteomes" id="UP000321523">
    <property type="component" value="Unassembled WGS sequence"/>
</dbReference>
<gene>
    <name evidence="16" type="ORF">SAE02_65310</name>
</gene>
<dbReference type="RefSeq" id="WP_052832322.1">
    <property type="nucleotide sequence ID" value="NZ_BJYZ01000040.1"/>
</dbReference>
<evidence type="ECO:0000256" key="11">
    <source>
        <dbReference type="ARBA" id="ARBA00023317"/>
    </source>
</evidence>
<keyword evidence="17" id="KW-1185">Reference proteome</keyword>
<evidence type="ECO:0000256" key="10">
    <source>
        <dbReference type="ARBA" id="ARBA00023152"/>
    </source>
</evidence>
<dbReference type="EC" id="2.7.1.40" evidence="3 12"/>
<dbReference type="InterPro" id="IPR011037">
    <property type="entry name" value="Pyrv_Knase-like_insert_dom_sf"/>
</dbReference>
<feature type="domain" description="Pyruvate kinase barrel" evidence="14">
    <location>
        <begin position="21"/>
        <end position="338"/>
    </location>
</feature>
<evidence type="ECO:0000256" key="13">
    <source>
        <dbReference type="RuleBase" id="RU000504"/>
    </source>
</evidence>
<comment type="similarity">
    <text evidence="2 13">Belongs to the pyruvate kinase family.</text>
</comment>
<dbReference type="UniPathway" id="UPA00109">
    <property type="reaction ID" value="UER00188"/>
</dbReference>
<dbReference type="InterPro" id="IPR015795">
    <property type="entry name" value="Pyrv_Knase_C"/>
</dbReference>
<evidence type="ECO:0000259" key="15">
    <source>
        <dbReference type="Pfam" id="PF02887"/>
    </source>
</evidence>
<evidence type="ECO:0000256" key="12">
    <source>
        <dbReference type="NCBIfam" id="TIGR01064"/>
    </source>
</evidence>
<dbReference type="OrthoDB" id="9812123at2"/>
<dbReference type="PRINTS" id="PR01050">
    <property type="entry name" value="PYRUVTKNASE"/>
</dbReference>
<evidence type="ECO:0000256" key="5">
    <source>
        <dbReference type="ARBA" id="ARBA00022723"/>
    </source>
</evidence>
<sequence length="492" mass="53063">MTPSEIPASGQKKAPIFRRHRQTKIVATVGPASSSADMLRRLMLAGVDVFRLNFSHGTQENHGEVLARIRALEVEYDRPIGVIADLQGPKLRIGSFAEGAIGLRVGRVIRFDLDPAPGNEERVCLPHPEVISAMKVGSTLLLDDGKVRIRVIEQGADFLLGEVVAGTRLSNNKGFNVPDVMLPLSPLTPKDRRDMEFALNQGVEWIALSFVQRPEDVVEARGLIGDRAAIMLKIEKPMAIQHLDELIELSDALMVARGDLGVEMPAEDVPGLQKKIIRKSRDAGRPVIVATQMLESMISSPSPTRAEVSDVATAVYDGADAVMLSAETAAGSYPLEAVAIMDRIVGRVEGDESYLSIMDSQHPGLGKTTSDAITHSAHQSARAVDAKAIVTYTESGSTTLRAARERPPMPILAISIHDTTARRLALSYGVHTVHVTKGISSFGEMVPEAVRIAQDYGIAGIGDRIAITAGVPFGRTGSTNTLRIIYLEPEQD</sequence>
<proteinExistence type="inferred from homology"/>
<dbReference type="InterPro" id="IPR036918">
    <property type="entry name" value="Pyrv_Knase_C_sf"/>
</dbReference>
<dbReference type="GO" id="GO:0005524">
    <property type="term" value="F:ATP binding"/>
    <property type="evidence" value="ECO:0007669"/>
    <property type="project" value="UniProtKB-KW"/>
</dbReference>
<dbReference type="Gene3D" id="2.40.33.10">
    <property type="entry name" value="PK beta-barrel domain-like"/>
    <property type="match status" value="1"/>
</dbReference>
<reference evidence="16 17" key="1">
    <citation type="submission" date="2019-07" db="EMBL/GenBank/DDBJ databases">
        <title>Whole genome shotgun sequence of Skermanella aerolata NBRC 106429.</title>
        <authorList>
            <person name="Hosoyama A."/>
            <person name="Uohara A."/>
            <person name="Ohji S."/>
            <person name="Ichikawa N."/>
        </authorList>
    </citation>
    <scope>NUCLEOTIDE SEQUENCE [LARGE SCALE GENOMIC DNA]</scope>
    <source>
        <strain evidence="16 17">NBRC 106429</strain>
    </source>
</reference>
<dbReference type="GO" id="GO:0000287">
    <property type="term" value="F:magnesium ion binding"/>
    <property type="evidence" value="ECO:0007669"/>
    <property type="project" value="UniProtKB-UniRule"/>
</dbReference>
<dbReference type="GO" id="GO:0030955">
    <property type="term" value="F:potassium ion binding"/>
    <property type="evidence" value="ECO:0007669"/>
    <property type="project" value="UniProtKB-UniRule"/>
</dbReference>
<dbReference type="InterPro" id="IPR040442">
    <property type="entry name" value="Pyrv_kinase-like_dom_sf"/>
</dbReference>
<evidence type="ECO:0000256" key="3">
    <source>
        <dbReference type="ARBA" id="ARBA00012142"/>
    </source>
</evidence>
<evidence type="ECO:0000256" key="2">
    <source>
        <dbReference type="ARBA" id="ARBA00008663"/>
    </source>
</evidence>
<protein>
    <recommendedName>
        <fullName evidence="3 12">Pyruvate kinase</fullName>
        <ecNumber evidence="3 12">2.7.1.40</ecNumber>
    </recommendedName>
</protein>
<keyword evidence="4 13" id="KW-0808">Transferase</keyword>
<evidence type="ECO:0000256" key="1">
    <source>
        <dbReference type="ARBA" id="ARBA00004997"/>
    </source>
</evidence>
<dbReference type="GO" id="GO:0004743">
    <property type="term" value="F:pyruvate kinase activity"/>
    <property type="evidence" value="ECO:0007669"/>
    <property type="project" value="UniProtKB-UniRule"/>
</dbReference>
<evidence type="ECO:0000313" key="16">
    <source>
        <dbReference type="EMBL" id="GEO42383.1"/>
    </source>
</evidence>
<keyword evidence="10 13" id="KW-0324">Glycolysis</keyword>
<dbReference type="Gene3D" id="3.20.20.60">
    <property type="entry name" value="Phosphoenolpyruvate-binding domains"/>
    <property type="match status" value="1"/>
</dbReference>
<dbReference type="InterPro" id="IPR001697">
    <property type="entry name" value="Pyr_Knase"/>
</dbReference>
<name>A0A512E0X7_9PROT</name>
<comment type="pathway">
    <text evidence="1 13">Carbohydrate degradation; glycolysis; pyruvate from D-glyceraldehyde 3-phosphate: step 5/5.</text>
</comment>
<keyword evidence="8" id="KW-0067">ATP-binding</keyword>
<evidence type="ECO:0000256" key="6">
    <source>
        <dbReference type="ARBA" id="ARBA00022741"/>
    </source>
</evidence>
<evidence type="ECO:0000259" key="14">
    <source>
        <dbReference type="Pfam" id="PF00224"/>
    </source>
</evidence>
<dbReference type="PANTHER" id="PTHR11817">
    <property type="entry name" value="PYRUVATE KINASE"/>
    <property type="match status" value="1"/>
</dbReference>
<organism evidence="16 17">
    <name type="scientific">Skermanella aerolata</name>
    <dbReference type="NCBI Taxonomy" id="393310"/>
    <lineage>
        <taxon>Bacteria</taxon>
        <taxon>Pseudomonadati</taxon>
        <taxon>Pseudomonadota</taxon>
        <taxon>Alphaproteobacteria</taxon>
        <taxon>Rhodospirillales</taxon>
        <taxon>Azospirillaceae</taxon>
        <taxon>Skermanella</taxon>
    </lineage>
</organism>
<keyword evidence="11 16" id="KW-0670">Pyruvate</keyword>
<dbReference type="Pfam" id="PF00224">
    <property type="entry name" value="PK"/>
    <property type="match status" value="1"/>
</dbReference>
<dbReference type="InterPro" id="IPR015806">
    <property type="entry name" value="Pyrv_Knase_insert_dom_sf"/>
</dbReference>
<dbReference type="Gene3D" id="3.40.1380.20">
    <property type="entry name" value="Pyruvate kinase, C-terminal domain"/>
    <property type="match status" value="1"/>
</dbReference>
<evidence type="ECO:0000313" key="17">
    <source>
        <dbReference type="Proteomes" id="UP000321523"/>
    </source>
</evidence>
<dbReference type="NCBIfam" id="NF004886">
    <property type="entry name" value="PRK06247.1"/>
    <property type="match status" value="1"/>
</dbReference>
<evidence type="ECO:0000256" key="7">
    <source>
        <dbReference type="ARBA" id="ARBA00022777"/>
    </source>
</evidence>
<dbReference type="NCBIfam" id="TIGR01064">
    <property type="entry name" value="pyruv_kin"/>
    <property type="match status" value="1"/>
</dbReference>
<dbReference type="NCBIfam" id="NF004978">
    <property type="entry name" value="PRK06354.1"/>
    <property type="match status" value="1"/>
</dbReference>
<dbReference type="InterPro" id="IPR015793">
    <property type="entry name" value="Pyrv_Knase_brl"/>
</dbReference>
<keyword evidence="7 13" id="KW-0418">Kinase</keyword>
<keyword evidence="9 13" id="KW-0460">Magnesium</keyword>
<keyword evidence="6" id="KW-0547">Nucleotide-binding</keyword>